<proteinExistence type="predicted"/>
<accession>A0A378SRW8</accession>
<evidence type="ECO:0000313" key="5">
    <source>
        <dbReference type="Proteomes" id="UP000254291"/>
    </source>
</evidence>
<evidence type="ECO:0000256" key="1">
    <source>
        <dbReference type="ARBA" id="ARBA00023125"/>
    </source>
</evidence>
<evidence type="ECO:0000256" key="2">
    <source>
        <dbReference type="PROSITE-ProRule" id="PRU00252"/>
    </source>
</evidence>
<protein>
    <submittedName>
        <fullName evidence="4">Single stranded DNA-binding protein</fullName>
    </submittedName>
</protein>
<dbReference type="GO" id="GO:0003697">
    <property type="term" value="F:single-stranded DNA binding"/>
    <property type="evidence" value="ECO:0007669"/>
    <property type="project" value="InterPro"/>
</dbReference>
<evidence type="ECO:0000256" key="3">
    <source>
        <dbReference type="SAM" id="MobiDB-lite"/>
    </source>
</evidence>
<reference evidence="4 5" key="1">
    <citation type="submission" date="2018-06" db="EMBL/GenBank/DDBJ databases">
        <authorList>
            <consortium name="Pathogen Informatics"/>
            <person name="Doyle S."/>
        </authorList>
    </citation>
    <scope>NUCLEOTIDE SEQUENCE [LARGE SCALE GENOMIC DNA]</scope>
    <source>
        <strain evidence="4 5">NCTC10742</strain>
    </source>
</reference>
<evidence type="ECO:0000313" key="4">
    <source>
        <dbReference type="EMBL" id="STZ44646.1"/>
    </source>
</evidence>
<dbReference type="SUPFAM" id="SSF50249">
    <property type="entry name" value="Nucleic acid-binding proteins"/>
    <property type="match status" value="1"/>
</dbReference>
<name>A0A378SRW8_9MYCO</name>
<gene>
    <name evidence="4" type="primary">ssb_1</name>
    <name evidence="4" type="ORF">NCTC10742_03885</name>
</gene>
<feature type="compositionally biased region" description="Acidic residues" evidence="3">
    <location>
        <begin position="219"/>
        <end position="228"/>
    </location>
</feature>
<feature type="compositionally biased region" description="Basic and acidic residues" evidence="3">
    <location>
        <begin position="192"/>
        <end position="203"/>
    </location>
</feature>
<dbReference type="EMBL" id="UGQM01000001">
    <property type="protein sequence ID" value="STZ44646.1"/>
    <property type="molecule type" value="Genomic_DNA"/>
</dbReference>
<organism evidence="4 5">
    <name type="scientific">Mycolicibacterium gilvum</name>
    <dbReference type="NCBI Taxonomy" id="1804"/>
    <lineage>
        <taxon>Bacteria</taxon>
        <taxon>Bacillati</taxon>
        <taxon>Actinomycetota</taxon>
        <taxon>Actinomycetes</taxon>
        <taxon>Mycobacteriales</taxon>
        <taxon>Mycobacteriaceae</taxon>
        <taxon>Mycolicibacterium</taxon>
    </lineage>
</organism>
<dbReference type="NCBIfam" id="NF004512">
    <property type="entry name" value="PRK05853.1"/>
    <property type="match status" value="1"/>
</dbReference>
<dbReference type="Proteomes" id="UP000254291">
    <property type="component" value="Unassembled WGS sequence"/>
</dbReference>
<sequence>MQHIDAMAGPHVVLNPEFIPKPEFIHSRGPVAVVVAFGVGDEALNGGVNTGRTRRPAGSRKQEGTAMFETPITIVGNIITAPDRRWVGDQELIKFRVASNSRRRTAEGTWEPGNSLYATVNCWGNLITGVGAGLGKGDPVIVVGNVYTNEYEDRDGNRRSSLEIRATSVGPDLARCIVRMESRRHSRPAVAEPRDEADGRDTADAEDAEDAVETPSAERDDEALSLSA</sequence>
<dbReference type="PROSITE" id="PS50935">
    <property type="entry name" value="SSB"/>
    <property type="match status" value="1"/>
</dbReference>
<feature type="region of interest" description="Disordered" evidence="3">
    <location>
        <begin position="183"/>
        <end position="228"/>
    </location>
</feature>
<dbReference type="InterPro" id="IPR012340">
    <property type="entry name" value="NA-bd_OB-fold"/>
</dbReference>
<dbReference type="AlphaFoldDB" id="A0A378SRW8"/>
<dbReference type="CDD" id="cd04496">
    <property type="entry name" value="SSB_OBF"/>
    <property type="match status" value="1"/>
</dbReference>
<dbReference type="InterPro" id="IPR000424">
    <property type="entry name" value="Primosome_PriB/ssb"/>
</dbReference>
<keyword evidence="1 2" id="KW-0238">DNA-binding</keyword>
<dbReference type="Pfam" id="PF00436">
    <property type="entry name" value="SSB"/>
    <property type="match status" value="1"/>
</dbReference>
<dbReference type="Gene3D" id="2.40.50.140">
    <property type="entry name" value="Nucleic acid-binding proteins"/>
    <property type="match status" value="1"/>
</dbReference>